<dbReference type="InterPro" id="IPR026015">
    <property type="entry name" value="ATP_synth_OSCP/delta_N_sf"/>
</dbReference>
<evidence type="ECO:0000256" key="5">
    <source>
        <dbReference type="ARBA" id="ARBA00023136"/>
    </source>
</evidence>
<evidence type="ECO:0000313" key="8">
    <source>
        <dbReference type="EMBL" id="KKB56683.1"/>
    </source>
</evidence>
<keyword evidence="6 7" id="KW-0066">ATP synthesis</keyword>
<dbReference type="HAMAP" id="MF_01416">
    <property type="entry name" value="ATP_synth_delta_bact"/>
    <property type="match status" value="1"/>
</dbReference>
<keyword evidence="5 7" id="KW-0472">Membrane</keyword>
<dbReference type="EMBL" id="AQHW01000014">
    <property type="protein sequence ID" value="KKB56683.1"/>
    <property type="molecule type" value="Genomic_DNA"/>
</dbReference>
<dbReference type="SUPFAM" id="SSF47928">
    <property type="entry name" value="N-terminal domain of the delta subunit of the F1F0-ATP synthase"/>
    <property type="match status" value="1"/>
</dbReference>
<dbReference type="InterPro" id="IPR000711">
    <property type="entry name" value="ATPase_OSCP/dsu"/>
</dbReference>
<dbReference type="RefSeq" id="WP_028728078.1">
    <property type="nucleotide sequence ID" value="NZ_AUAE01000026.1"/>
</dbReference>
<dbReference type="Proteomes" id="UP000033035">
    <property type="component" value="Unassembled WGS sequence"/>
</dbReference>
<accession>A0A0F5JG50</accession>
<keyword evidence="2 7" id="KW-0813">Transport</keyword>
<dbReference type="NCBIfam" id="TIGR01145">
    <property type="entry name" value="ATP_synt_delta"/>
    <property type="match status" value="1"/>
</dbReference>
<dbReference type="GO" id="GO:0045259">
    <property type="term" value="C:proton-transporting ATP synthase complex"/>
    <property type="evidence" value="ECO:0007669"/>
    <property type="project" value="UniProtKB-KW"/>
</dbReference>
<protein>
    <recommendedName>
        <fullName evidence="7">ATP synthase subunit delta</fullName>
    </recommendedName>
    <alternativeName>
        <fullName evidence="7">ATP synthase F(1) sector subunit delta</fullName>
    </alternativeName>
    <alternativeName>
        <fullName evidence="7">F-type ATPase subunit delta</fullName>
        <shortName evidence="7">F-ATPase subunit delta</shortName>
    </alternativeName>
</protein>
<dbReference type="STRING" id="1203610.HMPREF1536_02319"/>
<comment type="subcellular location">
    <subcellularLocation>
        <location evidence="7">Cell membrane</location>
        <topology evidence="7">Peripheral membrane protein</topology>
    </subcellularLocation>
    <subcellularLocation>
        <location evidence="1">Membrane</location>
    </subcellularLocation>
</comment>
<dbReference type="HOGENOM" id="CLU_085114_4_0_10"/>
<dbReference type="Gene3D" id="1.10.520.20">
    <property type="entry name" value="N-terminal domain of the delta subunit of the F1F0-ATP synthase"/>
    <property type="match status" value="1"/>
</dbReference>
<reference evidence="8 9" key="1">
    <citation type="submission" date="2013-04" db="EMBL/GenBank/DDBJ databases">
        <title>The Genome Sequence of Parabacteroides gordonii DSM 23371.</title>
        <authorList>
            <consortium name="The Broad Institute Genomics Platform"/>
            <person name="Earl A."/>
            <person name="Ward D."/>
            <person name="Feldgarden M."/>
            <person name="Gevers D."/>
            <person name="Martens E."/>
            <person name="Sakamoto M."/>
            <person name="Benno Y."/>
            <person name="Suzuki N."/>
            <person name="Matsunaga N."/>
            <person name="Koshihara K."/>
            <person name="Seki M."/>
            <person name="Komiya H."/>
            <person name="Walker B."/>
            <person name="Young S."/>
            <person name="Zeng Q."/>
            <person name="Gargeya S."/>
            <person name="Fitzgerald M."/>
            <person name="Haas B."/>
            <person name="Abouelleil A."/>
            <person name="Allen A.W."/>
            <person name="Alvarado L."/>
            <person name="Arachchi H.M."/>
            <person name="Berlin A.M."/>
            <person name="Chapman S.B."/>
            <person name="Gainer-Dewar J."/>
            <person name="Goldberg J."/>
            <person name="Griggs A."/>
            <person name="Gujja S."/>
            <person name="Hansen M."/>
            <person name="Howarth C."/>
            <person name="Imamovic A."/>
            <person name="Ireland A."/>
            <person name="Larimer J."/>
            <person name="McCowan C."/>
            <person name="Murphy C."/>
            <person name="Pearson M."/>
            <person name="Poon T.W."/>
            <person name="Priest M."/>
            <person name="Roberts A."/>
            <person name="Saif S."/>
            <person name="Shea T."/>
            <person name="Sisk P."/>
            <person name="Sykes S."/>
            <person name="Wortman J."/>
            <person name="Nusbaum C."/>
            <person name="Birren B."/>
        </authorList>
    </citation>
    <scope>NUCLEOTIDE SEQUENCE [LARGE SCALE GENOMIC DNA]</scope>
    <source>
        <strain evidence="8 9">MS-1</strain>
    </source>
</reference>
<evidence type="ECO:0000256" key="7">
    <source>
        <dbReference type="HAMAP-Rule" id="MF_01416"/>
    </source>
</evidence>
<gene>
    <name evidence="7" type="primary">atpH</name>
    <name evidence="8" type="ORF">HMPREF1536_02319</name>
</gene>
<keyword evidence="3 7" id="KW-0375">Hydrogen ion transport</keyword>
<keyword evidence="9" id="KW-1185">Reference proteome</keyword>
<dbReference type="GO" id="GO:0046933">
    <property type="term" value="F:proton-transporting ATP synthase activity, rotational mechanism"/>
    <property type="evidence" value="ECO:0007669"/>
    <property type="project" value="UniProtKB-UniRule"/>
</dbReference>
<evidence type="ECO:0000256" key="2">
    <source>
        <dbReference type="ARBA" id="ARBA00022448"/>
    </source>
</evidence>
<dbReference type="NCBIfam" id="NF009964">
    <property type="entry name" value="PRK13429.1-3"/>
    <property type="match status" value="1"/>
</dbReference>
<proteinExistence type="inferred from homology"/>
<dbReference type="Pfam" id="PF00213">
    <property type="entry name" value="OSCP"/>
    <property type="match status" value="1"/>
</dbReference>
<keyword evidence="7" id="KW-1003">Cell membrane</keyword>
<dbReference type="PRINTS" id="PR00125">
    <property type="entry name" value="ATPASEDELTA"/>
</dbReference>
<comment type="function">
    <text evidence="7">This protein is part of the stalk that links CF(0) to CF(1). It either transmits conformational changes from CF(0) to CF(1) or is implicated in proton conduction.</text>
</comment>
<keyword evidence="4 7" id="KW-0406">Ion transport</keyword>
<dbReference type="AlphaFoldDB" id="A0A0F5JG50"/>
<name>A0A0F5JG50_9BACT</name>
<evidence type="ECO:0000256" key="1">
    <source>
        <dbReference type="ARBA" id="ARBA00004370"/>
    </source>
</evidence>
<evidence type="ECO:0000256" key="4">
    <source>
        <dbReference type="ARBA" id="ARBA00023065"/>
    </source>
</evidence>
<comment type="function">
    <text evidence="7">F(1)F(0) ATP synthase produces ATP from ADP in the presence of a proton or sodium gradient. F-type ATPases consist of two structural domains, F(1) containing the extramembraneous catalytic core and F(0) containing the membrane proton channel, linked together by a central stalk and a peripheral stalk. During catalysis, ATP synthesis in the catalytic domain of F(1) is coupled via a rotary mechanism of the central stalk subunits to proton translocation.</text>
</comment>
<dbReference type="PATRIC" id="fig|1203610.3.peg.2381"/>
<dbReference type="PANTHER" id="PTHR11910">
    <property type="entry name" value="ATP SYNTHASE DELTA CHAIN"/>
    <property type="match status" value="1"/>
</dbReference>
<keyword evidence="7" id="KW-0139">CF(1)</keyword>
<organism evidence="8 9">
    <name type="scientific">Parabacteroides gordonii MS-1 = DSM 23371</name>
    <dbReference type="NCBI Taxonomy" id="1203610"/>
    <lineage>
        <taxon>Bacteria</taxon>
        <taxon>Pseudomonadati</taxon>
        <taxon>Bacteroidota</taxon>
        <taxon>Bacteroidia</taxon>
        <taxon>Bacteroidales</taxon>
        <taxon>Tannerellaceae</taxon>
        <taxon>Parabacteroides</taxon>
    </lineage>
</organism>
<comment type="similarity">
    <text evidence="7">Belongs to the ATPase delta chain family.</text>
</comment>
<evidence type="ECO:0000256" key="6">
    <source>
        <dbReference type="ARBA" id="ARBA00023310"/>
    </source>
</evidence>
<sequence>MDVGTISSRYIKALFSLAKEKQQETRVYDDMKMLAVSFEQEPGLKVVLDNPIFPEEEKVKLLTTAAGLEVCDLFARFIRLVLQRKRESLLPLMAYIYIHMYRKDKKITRVLFKTPVPVDEATREHLKKRLQEETGDTIEFTGVIRPELIGGFVLRIGNIRIDASYSRQLREIRNKLIERN</sequence>
<evidence type="ECO:0000256" key="3">
    <source>
        <dbReference type="ARBA" id="ARBA00022781"/>
    </source>
</evidence>
<evidence type="ECO:0000313" key="9">
    <source>
        <dbReference type="Proteomes" id="UP000033035"/>
    </source>
</evidence>
<dbReference type="GO" id="GO:0005886">
    <property type="term" value="C:plasma membrane"/>
    <property type="evidence" value="ECO:0007669"/>
    <property type="project" value="UniProtKB-SubCell"/>
</dbReference>
<comment type="caution">
    <text evidence="8">The sequence shown here is derived from an EMBL/GenBank/DDBJ whole genome shotgun (WGS) entry which is preliminary data.</text>
</comment>